<evidence type="ECO:0000313" key="1">
    <source>
        <dbReference type="EMBL" id="SHG76987.1"/>
    </source>
</evidence>
<dbReference type="STRING" id="947013.SAMN04488109_1757"/>
<evidence type="ECO:0000313" key="2">
    <source>
        <dbReference type="Proteomes" id="UP000184212"/>
    </source>
</evidence>
<dbReference type="EMBL" id="FQWQ01000001">
    <property type="protein sequence ID" value="SHG76987.1"/>
    <property type="molecule type" value="Genomic_DNA"/>
</dbReference>
<dbReference type="AlphaFoldDB" id="A0A1M5MIJ7"/>
<gene>
    <name evidence="1" type="ORF">SAMN04488109_1757</name>
</gene>
<protein>
    <submittedName>
        <fullName evidence="1">Uncharacterized protein</fullName>
    </submittedName>
</protein>
<dbReference type="Proteomes" id="UP000184212">
    <property type="component" value="Unassembled WGS sequence"/>
</dbReference>
<organism evidence="1 2">
    <name type="scientific">Chryseolinea serpens</name>
    <dbReference type="NCBI Taxonomy" id="947013"/>
    <lineage>
        <taxon>Bacteria</taxon>
        <taxon>Pseudomonadati</taxon>
        <taxon>Bacteroidota</taxon>
        <taxon>Cytophagia</taxon>
        <taxon>Cytophagales</taxon>
        <taxon>Fulvivirgaceae</taxon>
        <taxon>Chryseolinea</taxon>
    </lineage>
</organism>
<accession>A0A1M5MIJ7</accession>
<dbReference type="RefSeq" id="WP_143164821.1">
    <property type="nucleotide sequence ID" value="NZ_FQWQ01000001.1"/>
</dbReference>
<proteinExistence type="predicted"/>
<reference evidence="1 2" key="1">
    <citation type="submission" date="2016-11" db="EMBL/GenBank/DDBJ databases">
        <authorList>
            <person name="Jaros S."/>
            <person name="Januszkiewicz K."/>
            <person name="Wedrychowicz H."/>
        </authorList>
    </citation>
    <scope>NUCLEOTIDE SEQUENCE [LARGE SCALE GENOMIC DNA]</scope>
    <source>
        <strain evidence="1 2">DSM 24574</strain>
    </source>
</reference>
<name>A0A1M5MIJ7_9BACT</name>
<sequence length="87" mass="9893">MEAFCNEIVAEIKAARNETELIKVISHSMSQLRIDRNSYNETGYIMNMIVSLGTTEASGLSSEIQNNLKLAIAIFREIQKENRERIC</sequence>
<keyword evidence="2" id="KW-1185">Reference proteome</keyword>